<evidence type="ECO:0000256" key="1">
    <source>
        <dbReference type="ARBA" id="ARBA00004613"/>
    </source>
</evidence>
<feature type="domain" description="Albumin" evidence="6">
    <location>
        <begin position="65"/>
        <end position="254"/>
    </location>
</feature>
<keyword evidence="2" id="KW-0964">Secreted</keyword>
<dbReference type="Proteomes" id="UP001176940">
    <property type="component" value="Unassembled WGS sequence"/>
</dbReference>
<feature type="region of interest" description="Disordered" evidence="5">
    <location>
        <begin position="1"/>
        <end position="38"/>
    </location>
</feature>
<feature type="domain" description="Albumin" evidence="6">
    <location>
        <begin position="255"/>
        <end position="447"/>
    </location>
</feature>
<dbReference type="PANTHER" id="PTHR11385:SF14">
    <property type="entry name" value="AFAMIN"/>
    <property type="match status" value="1"/>
</dbReference>
<dbReference type="CDD" id="cd00015">
    <property type="entry name" value="ALBUMIN"/>
    <property type="match status" value="1"/>
</dbReference>
<feature type="domain" description="Albumin" evidence="6">
    <location>
        <begin position="449"/>
        <end position="645"/>
    </location>
</feature>
<accession>A0ABN9MG94</accession>
<evidence type="ECO:0000256" key="3">
    <source>
        <dbReference type="ARBA" id="ARBA00022737"/>
    </source>
</evidence>
<feature type="compositionally biased region" description="Polar residues" evidence="5">
    <location>
        <begin position="1"/>
        <end position="19"/>
    </location>
</feature>
<evidence type="ECO:0000256" key="2">
    <source>
        <dbReference type="ARBA" id="ARBA00022525"/>
    </source>
</evidence>
<evidence type="ECO:0000259" key="6">
    <source>
        <dbReference type="PROSITE" id="PS51438"/>
    </source>
</evidence>
<evidence type="ECO:0000313" key="7">
    <source>
        <dbReference type="EMBL" id="CAJ0965317.1"/>
    </source>
</evidence>
<dbReference type="InterPro" id="IPR000264">
    <property type="entry name" value="ALB/AFP/VDB"/>
</dbReference>
<dbReference type="Pfam" id="PF00273">
    <property type="entry name" value="Serum_albumin"/>
    <property type="match status" value="3"/>
</dbReference>
<evidence type="ECO:0000256" key="5">
    <source>
        <dbReference type="SAM" id="MobiDB-lite"/>
    </source>
</evidence>
<keyword evidence="8" id="KW-1185">Reference proteome</keyword>
<dbReference type="InterPro" id="IPR020857">
    <property type="entry name" value="Serum_albumin_CS"/>
</dbReference>
<gene>
    <name evidence="7" type="ORF">RIMI_LOCUS20148701</name>
</gene>
<dbReference type="PANTHER" id="PTHR11385">
    <property type="entry name" value="SERUM ALBUMIN-RELATED"/>
    <property type="match status" value="1"/>
</dbReference>
<sequence>MVPQQTCQEMAAHQNSQPRQGRHKSEKQHRDRRLLRGPPQRAAAMKWVTLICVFLCTIATESRHLQKRDAEHHPRLIGSMYVTLGPDNFKHILLAMTAQNFQKCSLQQHMKLVQELSAVAEHCVDHEDEADCKKPMNTIFYDKVCTASDETHSYPWKADCCGKQDPEREKCFHDHRDTNIEPFKKPDAAAACKLQTEDPHEAFHYYIDTVAKRHPSLYPPAVLGLAKQYSVIMNDCCAEEEKEKCFDARFIDVQKTTLYLEYQQKHTCHVLKSFPPERVYYAKKLVKYAKKFPASSFDVVHKLTLESVHLSKDCCKDDVVECMTEKMEYFQHICDNQEKISPNLKACCEKSILERTPCMIALPSDDIPADLPKEMKEFVEADDVCKHYADEKDVYLAKFLFEFTRRHPELSDLSCLRVAKGYEDLLKKCCAEDHPADCYKAAPQLFEARIKETQALAKQNCDAYANIGPDVYHAEVLGRYVPKMPQVSDETLIGVTGKMTKFAGKCCALPENQRLSCADDKLDILLGEMCERESQTFINDQVHHCCIDSYSDRRPCFTKLGRDPSYKAPEIDVTHYKGGADICEGTEEEQKRKRLGLLIRVLKDNPDTPQEKRHQIIGKFNEMRVKCCKAEDHQACFDSERPDFLLQLKNLLSH</sequence>
<dbReference type="InterPro" id="IPR020858">
    <property type="entry name" value="Serum_albumin-like"/>
</dbReference>
<dbReference type="InterPro" id="IPR014760">
    <property type="entry name" value="Serum_albumin_N"/>
</dbReference>
<dbReference type="EMBL" id="CAUEEQ010066451">
    <property type="protein sequence ID" value="CAJ0965317.1"/>
    <property type="molecule type" value="Genomic_DNA"/>
</dbReference>
<dbReference type="SMART" id="SM00103">
    <property type="entry name" value="ALBUMIN"/>
    <property type="match status" value="3"/>
</dbReference>
<keyword evidence="4" id="KW-1015">Disulfide bond</keyword>
<dbReference type="SUPFAM" id="SSF48552">
    <property type="entry name" value="Serum albumin-like"/>
    <property type="match status" value="3"/>
</dbReference>
<name>A0ABN9MG94_9NEOB</name>
<protein>
    <recommendedName>
        <fullName evidence="6">Albumin domain-containing protein</fullName>
    </recommendedName>
</protein>
<comment type="caution">
    <text evidence="7">The sequence shown here is derived from an EMBL/GenBank/DDBJ whole genome shotgun (WGS) entry which is preliminary data.</text>
</comment>
<evidence type="ECO:0000256" key="4">
    <source>
        <dbReference type="ARBA" id="ARBA00023157"/>
    </source>
</evidence>
<comment type="subcellular location">
    <subcellularLocation>
        <location evidence="1">Secreted</location>
    </subcellularLocation>
</comment>
<reference evidence="7" key="1">
    <citation type="submission" date="2023-07" db="EMBL/GenBank/DDBJ databases">
        <authorList>
            <person name="Stuckert A."/>
        </authorList>
    </citation>
    <scope>NUCLEOTIDE SEQUENCE</scope>
</reference>
<organism evidence="7 8">
    <name type="scientific">Ranitomeya imitator</name>
    <name type="common">mimic poison frog</name>
    <dbReference type="NCBI Taxonomy" id="111125"/>
    <lineage>
        <taxon>Eukaryota</taxon>
        <taxon>Metazoa</taxon>
        <taxon>Chordata</taxon>
        <taxon>Craniata</taxon>
        <taxon>Vertebrata</taxon>
        <taxon>Euteleostomi</taxon>
        <taxon>Amphibia</taxon>
        <taxon>Batrachia</taxon>
        <taxon>Anura</taxon>
        <taxon>Neobatrachia</taxon>
        <taxon>Hyloidea</taxon>
        <taxon>Dendrobatidae</taxon>
        <taxon>Dendrobatinae</taxon>
        <taxon>Ranitomeya</taxon>
    </lineage>
</organism>
<dbReference type="PRINTS" id="PR00802">
    <property type="entry name" value="SERUMALBUMIN"/>
</dbReference>
<dbReference type="PROSITE" id="PS51438">
    <property type="entry name" value="ALBUMIN_2"/>
    <property type="match status" value="3"/>
</dbReference>
<evidence type="ECO:0000313" key="8">
    <source>
        <dbReference type="Proteomes" id="UP001176940"/>
    </source>
</evidence>
<proteinExistence type="predicted"/>
<dbReference type="Gene3D" id="1.10.246.10">
    <property type="match status" value="6"/>
</dbReference>
<dbReference type="PROSITE" id="PS00212">
    <property type="entry name" value="ALBUMIN_1"/>
    <property type="match status" value="1"/>
</dbReference>
<keyword evidence="3" id="KW-0677">Repeat</keyword>
<feature type="compositionally biased region" description="Basic residues" evidence="5">
    <location>
        <begin position="20"/>
        <end position="35"/>
    </location>
</feature>